<dbReference type="AlphaFoldDB" id="A0A956M4U7"/>
<evidence type="ECO:0000313" key="3">
    <source>
        <dbReference type="EMBL" id="MCA9730040.1"/>
    </source>
</evidence>
<evidence type="ECO:0000256" key="1">
    <source>
        <dbReference type="ARBA" id="ARBA00007613"/>
    </source>
</evidence>
<dbReference type="InterPro" id="IPR003423">
    <property type="entry name" value="OMP_efflux"/>
</dbReference>
<protein>
    <submittedName>
        <fullName evidence="3">TolC family protein</fullName>
    </submittedName>
</protein>
<evidence type="ECO:0000313" key="4">
    <source>
        <dbReference type="Proteomes" id="UP000697710"/>
    </source>
</evidence>
<feature type="transmembrane region" description="Helical" evidence="2">
    <location>
        <begin position="12"/>
        <end position="34"/>
    </location>
</feature>
<dbReference type="PANTHER" id="PTHR30203:SF24">
    <property type="entry name" value="BLR4935 PROTEIN"/>
    <property type="match status" value="1"/>
</dbReference>
<dbReference type="GO" id="GO:0015562">
    <property type="term" value="F:efflux transmembrane transporter activity"/>
    <property type="evidence" value="ECO:0007669"/>
    <property type="project" value="InterPro"/>
</dbReference>
<dbReference type="SUPFAM" id="SSF56954">
    <property type="entry name" value="Outer membrane efflux proteins (OEP)"/>
    <property type="match status" value="1"/>
</dbReference>
<gene>
    <name evidence="3" type="ORF">KC729_20320</name>
</gene>
<organism evidence="3 4">
    <name type="scientific">Eiseniibacteriota bacterium</name>
    <dbReference type="NCBI Taxonomy" id="2212470"/>
    <lineage>
        <taxon>Bacteria</taxon>
        <taxon>Candidatus Eiseniibacteriota</taxon>
    </lineage>
</organism>
<name>A0A956M4U7_UNCEI</name>
<keyword evidence="2" id="KW-1133">Transmembrane helix</keyword>
<accession>A0A956M4U7</accession>
<dbReference type="Pfam" id="PF02321">
    <property type="entry name" value="OEP"/>
    <property type="match status" value="2"/>
</dbReference>
<dbReference type="InterPro" id="IPR010131">
    <property type="entry name" value="MdtP/NodT-like"/>
</dbReference>
<dbReference type="PANTHER" id="PTHR30203">
    <property type="entry name" value="OUTER MEMBRANE CATION EFFLUX PROTEIN"/>
    <property type="match status" value="1"/>
</dbReference>
<keyword evidence="2" id="KW-0472">Membrane</keyword>
<reference evidence="3" key="1">
    <citation type="submission" date="2020-04" db="EMBL/GenBank/DDBJ databases">
        <authorList>
            <person name="Zhang T."/>
        </authorList>
    </citation>
    <scope>NUCLEOTIDE SEQUENCE</scope>
    <source>
        <strain evidence="3">HKST-UBA01</strain>
    </source>
</reference>
<comment type="caution">
    <text evidence="3">The sequence shown here is derived from an EMBL/GenBank/DDBJ whole genome shotgun (WGS) entry which is preliminary data.</text>
</comment>
<proteinExistence type="inferred from homology"/>
<dbReference type="EMBL" id="JAGQHR010000956">
    <property type="protein sequence ID" value="MCA9730040.1"/>
    <property type="molecule type" value="Genomic_DNA"/>
</dbReference>
<reference evidence="3" key="2">
    <citation type="journal article" date="2021" name="Microbiome">
        <title>Successional dynamics and alternative stable states in a saline activated sludge microbial community over 9 years.</title>
        <authorList>
            <person name="Wang Y."/>
            <person name="Ye J."/>
            <person name="Ju F."/>
            <person name="Liu L."/>
            <person name="Boyd J.A."/>
            <person name="Deng Y."/>
            <person name="Parks D.H."/>
            <person name="Jiang X."/>
            <person name="Yin X."/>
            <person name="Woodcroft B.J."/>
            <person name="Tyson G.W."/>
            <person name="Hugenholtz P."/>
            <person name="Polz M.F."/>
            <person name="Zhang T."/>
        </authorList>
    </citation>
    <scope>NUCLEOTIDE SEQUENCE</scope>
    <source>
        <strain evidence="3">HKST-UBA01</strain>
    </source>
</reference>
<keyword evidence="2" id="KW-0812">Transmembrane</keyword>
<comment type="similarity">
    <text evidence="1">Belongs to the outer membrane factor (OMF) (TC 1.B.17) family.</text>
</comment>
<dbReference type="Proteomes" id="UP000697710">
    <property type="component" value="Unassembled WGS sequence"/>
</dbReference>
<evidence type="ECO:0000256" key="2">
    <source>
        <dbReference type="SAM" id="Phobius"/>
    </source>
</evidence>
<sequence length="469" mass="50520">MGSAERSSWCRYLALPLALVPFLLVPFLMIAPWATVLGQMSDPPATPESSSWSESVPRDPALESFVSDVLTSNPDLAVARSAAGAARARARQAGALPDPKLGGTGYLMRPQTRTGPVTGMVTLSQQLPWFGKRGLRGDAAKAEADAQAARADAMEVHLVAEARRLYYELCFVDAQASLVGEDVATLEHYEEVARARYASGRGLEQGVVKVQAEITRAQARLLDISAQRASMQARLNALRDRPADAEIAVGPVPRATQPSLDAARLRAEAQSSRPEVWEAEAGVERSQTLTRLAHKNYLPDVTIGLTYTFVGERDDPAGRASPPTGNGDDDFGITAGINLPIWRGRLAAEVEEAAEGEAKSREAERAARTGIDREVGDLLARVPLIWERVRLMDGVLTVQADQALRSAESAYEAGTANALDLLDAERVRVEARIAAERARTDYVIALSDLEASLGRRPETIPPRSSGEGR</sequence>
<dbReference type="Gene3D" id="1.20.1600.10">
    <property type="entry name" value="Outer membrane efflux proteins (OEP)"/>
    <property type="match status" value="1"/>
</dbReference>